<accession>A0ABT8ESI9</accession>
<reference evidence="1" key="1">
    <citation type="submission" date="2023-06" db="EMBL/GenBank/DDBJ databases">
        <title>Draft genome sequence of Nocardioides sp. SOB72.</title>
        <authorList>
            <person name="Zhang G."/>
        </authorList>
    </citation>
    <scope>NUCLEOTIDE SEQUENCE</scope>
    <source>
        <strain evidence="1">SOB72</strain>
    </source>
</reference>
<evidence type="ECO:0000313" key="2">
    <source>
        <dbReference type="Proteomes" id="UP001168537"/>
    </source>
</evidence>
<gene>
    <name evidence="1" type="ORF">QWY29_06915</name>
</gene>
<dbReference type="RefSeq" id="WP_300959965.1">
    <property type="nucleotide sequence ID" value="NZ_JAUHJR010000002.1"/>
</dbReference>
<name>A0ABT8ESI9_9ACTN</name>
<evidence type="ECO:0000313" key="1">
    <source>
        <dbReference type="EMBL" id="MDN4161084.1"/>
    </source>
</evidence>
<organism evidence="1 2">
    <name type="scientific">Nocardioides abyssi</name>
    <dbReference type="NCBI Taxonomy" id="3058370"/>
    <lineage>
        <taxon>Bacteria</taxon>
        <taxon>Bacillati</taxon>
        <taxon>Actinomycetota</taxon>
        <taxon>Actinomycetes</taxon>
        <taxon>Propionibacteriales</taxon>
        <taxon>Nocardioidaceae</taxon>
        <taxon>Nocardioides</taxon>
    </lineage>
</organism>
<keyword evidence="2" id="KW-1185">Reference proteome</keyword>
<comment type="caution">
    <text evidence="1">The sequence shown here is derived from an EMBL/GenBank/DDBJ whole genome shotgun (WGS) entry which is preliminary data.</text>
</comment>
<dbReference type="EMBL" id="JAUHJR010000002">
    <property type="protein sequence ID" value="MDN4161084.1"/>
    <property type="molecule type" value="Genomic_DNA"/>
</dbReference>
<proteinExistence type="predicted"/>
<dbReference type="Proteomes" id="UP001168537">
    <property type="component" value="Unassembled WGS sequence"/>
</dbReference>
<protein>
    <submittedName>
        <fullName evidence="1">Uncharacterized protein</fullName>
    </submittedName>
</protein>
<sequence length="140" mass="15918">MAGRSGRLRRRERDQSLCEQVVKAAVAYRDTGMPIDEAFPWNIRWVSAKCAVYNRQRGWNPDAYSTLVALCAAQMRRWPDHSRPDEDAWVESSIPAWRTIRYLKAGLTLAESIEQEERRAAGDDVDGAIDTLIGLRQPDA</sequence>